<dbReference type="Pfam" id="PF13359">
    <property type="entry name" value="DDE_Tnp_4"/>
    <property type="match status" value="1"/>
</dbReference>
<evidence type="ECO:0000256" key="1">
    <source>
        <dbReference type="ARBA" id="ARBA00001968"/>
    </source>
</evidence>
<dbReference type="EMBL" id="JBHFQA010000008">
    <property type="protein sequence ID" value="KAL2095471.1"/>
    <property type="molecule type" value="Genomic_DNA"/>
</dbReference>
<proteinExistence type="predicted"/>
<keyword evidence="2" id="KW-0479">Metal-binding</keyword>
<organism evidence="4 5">
    <name type="scientific">Coilia grayii</name>
    <name type="common">Gray's grenadier anchovy</name>
    <dbReference type="NCBI Taxonomy" id="363190"/>
    <lineage>
        <taxon>Eukaryota</taxon>
        <taxon>Metazoa</taxon>
        <taxon>Chordata</taxon>
        <taxon>Craniata</taxon>
        <taxon>Vertebrata</taxon>
        <taxon>Euteleostomi</taxon>
        <taxon>Actinopterygii</taxon>
        <taxon>Neopterygii</taxon>
        <taxon>Teleostei</taxon>
        <taxon>Clupei</taxon>
        <taxon>Clupeiformes</taxon>
        <taxon>Clupeoidei</taxon>
        <taxon>Engraulidae</taxon>
        <taxon>Coilinae</taxon>
        <taxon>Coilia</taxon>
    </lineage>
</organism>
<dbReference type="Proteomes" id="UP001591681">
    <property type="component" value="Unassembled WGS sequence"/>
</dbReference>
<evidence type="ECO:0000313" key="5">
    <source>
        <dbReference type="Proteomes" id="UP001591681"/>
    </source>
</evidence>
<sequence>MDLTAKKVIAAYLLRRRKRRARHYWVHPVVAAWQKHGEYHRLVTELRLHPDLFQQNFRLSRELFDELLARVGPRIAKTNTQFRKAIGPAQHLAICLRVVREVAATIWDVLLPDYMPAPSTEDWRAIADRFSQRWNFPNCVGSVDGKHVVIQAPDSSLYFNYKGTYSIVLLAVVDAVTVVDVGGYGRTSDGGSLYASAFGEGLRDGTFLRMPSYQGLNIRTPELHHQTGDTGDCLQHCSRMAANNATQEALRVRARFASYFSEEGAVPWQVRP</sequence>
<keyword evidence="5" id="KW-1185">Reference proteome</keyword>
<feature type="domain" description="DDE Tnp4" evidence="3">
    <location>
        <begin position="143"/>
        <end position="203"/>
    </location>
</feature>
<dbReference type="GO" id="GO:0046872">
    <property type="term" value="F:metal ion binding"/>
    <property type="evidence" value="ECO:0007669"/>
    <property type="project" value="UniProtKB-KW"/>
</dbReference>
<accession>A0ABD1K8K9</accession>
<reference evidence="4 5" key="1">
    <citation type="submission" date="2024-09" db="EMBL/GenBank/DDBJ databases">
        <title>A chromosome-level genome assembly of Gray's grenadier anchovy, Coilia grayii.</title>
        <authorList>
            <person name="Fu Z."/>
        </authorList>
    </citation>
    <scope>NUCLEOTIDE SEQUENCE [LARGE SCALE GENOMIC DNA]</scope>
    <source>
        <strain evidence="4">G4</strain>
        <tissue evidence="4">Muscle</tissue>
    </source>
</reference>
<protein>
    <recommendedName>
        <fullName evidence="3">DDE Tnp4 domain-containing protein</fullName>
    </recommendedName>
</protein>
<gene>
    <name evidence="4" type="ORF">ACEWY4_010190</name>
</gene>
<evidence type="ECO:0000313" key="4">
    <source>
        <dbReference type="EMBL" id="KAL2095471.1"/>
    </source>
</evidence>
<evidence type="ECO:0000256" key="2">
    <source>
        <dbReference type="ARBA" id="ARBA00022723"/>
    </source>
</evidence>
<evidence type="ECO:0000259" key="3">
    <source>
        <dbReference type="Pfam" id="PF13359"/>
    </source>
</evidence>
<name>A0ABD1K8K9_9TELE</name>
<dbReference type="AlphaFoldDB" id="A0ABD1K8K9"/>
<dbReference type="InterPro" id="IPR027806">
    <property type="entry name" value="HARBI1_dom"/>
</dbReference>
<comment type="cofactor">
    <cofactor evidence="1">
        <name>a divalent metal cation</name>
        <dbReference type="ChEBI" id="CHEBI:60240"/>
    </cofactor>
</comment>
<comment type="caution">
    <text evidence="4">The sequence shown here is derived from an EMBL/GenBank/DDBJ whole genome shotgun (WGS) entry which is preliminary data.</text>
</comment>